<evidence type="ECO:0000256" key="1">
    <source>
        <dbReference type="SAM" id="MobiDB-lite"/>
    </source>
</evidence>
<organism evidence="2 3">
    <name type="scientific">[Pantoea] beijingensis</name>
    <dbReference type="NCBI Taxonomy" id="1324864"/>
    <lineage>
        <taxon>Bacteria</taxon>
        <taxon>Pseudomonadati</taxon>
        <taxon>Pseudomonadota</taxon>
        <taxon>Gammaproteobacteria</taxon>
        <taxon>Enterobacterales</taxon>
        <taxon>Erwiniaceae</taxon>
        <taxon>Erwinia</taxon>
    </lineage>
</organism>
<feature type="region of interest" description="Disordered" evidence="1">
    <location>
        <begin position="100"/>
        <end position="157"/>
    </location>
</feature>
<name>A0A443IGA3_9GAMM</name>
<sequence>MFNPPAANEGNLPSPGNTIRFGQTELADTGDTGGKGETGEGATGGTGTLINDLTSLINGFLKKKGDPANNNIRIAMPPASGQGNDAAAPLATNRVVVPEEDGEDGYTPLPQTANRAAVPGQSGETPPPLTANRAAVPGQSGDTAPPMAANRSTGPGKIDGDVADLTAIRLTAQEAPAGVSIGVEPTLHSEDTDAIDNSKYSSPDELKKYDALVANLPPEERLQAEKEMNRPVAAAKMAAEGGADADRAKAFIDANPALKIATDTGQHGDKPDGKTSTNDYKAFASNMEKARDAATKDISDYQSAHPNADPQSLQMVISAATLRANEPLIRCGAQDKDGNVDACITGDALKGILDKNPGLSAVLRQSTKTFSQPGFLNLLDQGGLEGKALALHNPDKKFNSGNIDAWIKSQAPTSGGEFSSMISDAATLNAVSDVDISKLNEDIFNNPQNYTGEQKAAVMVKLQQTAGQVEGGSSLRHIDKTRQALLEKIAQLQADPDVKSYLNQAVPASEKNMIAGDPALSKAVSQRYDDVTSGKALEQDMHAARDKADNANKGKKPEDAEPVDYSVAMANIDAELKLQGDLKGAGANVPTLEGLINSHSDLKGDIRNSYDESFTKGKAAERGLKDNPKGDAEKILSDVDKKKAIYEAAIPDSATAASEEGYASSTMKALSSTKPGMGLINKLKDTGVLPHDIDPKNMSGKELYTHLREGVERKIGPTGMNFAKQASHIGGGALSVIGLASVAEQLKSGDKLGAAQSLYDGIRGSAEAGYRGAAKVLSREASSGLGRMAGSAIGRVVGTVAGEAAGFAAAESLGAAAGPVGWVVDAALSIALIVKAIVDAVHKHRDQKTFDHNVDPTLKQFGIPTPS</sequence>
<protein>
    <recommendedName>
        <fullName evidence="4">Type III effector HrpK</fullName>
    </recommendedName>
</protein>
<dbReference type="Proteomes" id="UP000288794">
    <property type="component" value="Unassembled WGS sequence"/>
</dbReference>
<proteinExistence type="predicted"/>
<feature type="region of interest" description="Disordered" evidence="1">
    <location>
        <begin position="1"/>
        <end position="48"/>
    </location>
</feature>
<dbReference type="AlphaFoldDB" id="A0A443IGA3"/>
<comment type="caution">
    <text evidence="2">The sequence shown here is derived from an EMBL/GenBank/DDBJ whole genome shotgun (WGS) entry which is preliminary data.</text>
</comment>
<evidence type="ECO:0000313" key="3">
    <source>
        <dbReference type="Proteomes" id="UP000288794"/>
    </source>
</evidence>
<dbReference type="Pfam" id="PF16937">
    <property type="entry name" value="T3SS_HrpK1"/>
    <property type="match status" value="1"/>
</dbReference>
<dbReference type="EMBL" id="JMEE01000004">
    <property type="protein sequence ID" value="RWR03093.1"/>
    <property type="molecule type" value="Genomic_DNA"/>
</dbReference>
<keyword evidence="3" id="KW-1185">Reference proteome</keyword>
<gene>
    <name evidence="2" type="ORF">ED28_04670</name>
</gene>
<accession>A0A443IGA3</accession>
<feature type="compositionally biased region" description="Gly residues" evidence="1">
    <location>
        <begin position="31"/>
        <end position="47"/>
    </location>
</feature>
<evidence type="ECO:0000313" key="2">
    <source>
        <dbReference type="EMBL" id="RWR03093.1"/>
    </source>
</evidence>
<reference evidence="2 3" key="1">
    <citation type="submission" date="2014-04" db="EMBL/GenBank/DDBJ databases">
        <title>Draft genome sequence of Pantoea beijingensis strain LMG 27579, an emerging pathogen to Pleurotus eryngii with potential industrial application.</title>
        <authorList>
            <person name="Xu F."/>
            <person name="Liu Y."/>
            <person name="Wang S."/>
            <person name="Yin Y."/>
            <person name="Ma Y."/>
            <person name="Zhao S."/>
            <person name="Rong C."/>
        </authorList>
    </citation>
    <scope>NUCLEOTIDE SEQUENCE [LARGE SCALE GENOMIC DNA]</scope>
    <source>
        <strain evidence="2 3">LMG 27579</strain>
    </source>
</reference>
<evidence type="ECO:0008006" key="4">
    <source>
        <dbReference type="Google" id="ProtNLM"/>
    </source>
</evidence>
<dbReference type="InterPro" id="IPR031613">
    <property type="entry name" value="HrpK"/>
</dbReference>